<keyword evidence="5" id="KW-0472">Membrane</keyword>
<evidence type="ECO:0000256" key="5">
    <source>
        <dbReference type="ARBA" id="ARBA00023136"/>
    </source>
</evidence>
<gene>
    <name evidence="8" type="ORF">A3F84_21470</name>
</gene>
<keyword evidence="4" id="KW-1133">Transmembrane helix</keyword>
<accession>A0A1F6C2A2</accession>
<dbReference type="InterPro" id="IPR023081">
    <property type="entry name" value="Cell_div_FtsB"/>
</dbReference>
<evidence type="ECO:0000313" key="8">
    <source>
        <dbReference type="EMBL" id="OGG43300.1"/>
    </source>
</evidence>
<keyword evidence="2" id="KW-0132">Cell division</keyword>
<evidence type="ECO:0000313" key="9">
    <source>
        <dbReference type="Proteomes" id="UP000178606"/>
    </source>
</evidence>
<dbReference type="InterPro" id="IPR007060">
    <property type="entry name" value="FtsL/DivIC"/>
</dbReference>
<dbReference type="AlphaFoldDB" id="A0A1F6C2A2"/>
<feature type="coiled-coil region" evidence="7">
    <location>
        <begin position="35"/>
        <end position="69"/>
    </location>
</feature>
<keyword evidence="3" id="KW-0812">Transmembrane</keyword>
<reference evidence="8 9" key="1">
    <citation type="journal article" date="2016" name="Nat. Commun.">
        <title>Thousands of microbial genomes shed light on interconnected biogeochemical processes in an aquifer system.</title>
        <authorList>
            <person name="Anantharaman K."/>
            <person name="Brown C.T."/>
            <person name="Hug L.A."/>
            <person name="Sharon I."/>
            <person name="Castelle C.J."/>
            <person name="Probst A.J."/>
            <person name="Thomas B.C."/>
            <person name="Singh A."/>
            <person name="Wilkins M.J."/>
            <person name="Karaoz U."/>
            <person name="Brodie E.L."/>
            <person name="Williams K.H."/>
            <person name="Hubbard S.S."/>
            <person name="Banfield J.F."/>
        </authorList>
    </citation>
    <scope>NUCLEOTIDE SEQUENCE [LARGE SCALE GENOMIC DNA]</scope>
    <source>
        <strain evidence="9">RIFCSPLOWO2_12_FULL_64_10</strain>
    </source>
</reference>
<dbReference type="GO" id="GO:0043093">
    <property type="term" value="P:FtsZ-dependent cytokinesis"/>
    <property type="evidence" value="ECO:0007669"/>
    <property type="project" value="TreeGrafter"/>
</dbReference>
<keyword evidence="1" id="KW-1003">Cell membrane</keyword>
<dbReference type="EMBL" id="MFKF01000439">
    <property type="protein sequence ID" value="OGG43300.1"/>
    <property type="molecule type" value="Genomic_DNA"/>
</dbReference>
<organism evidence="8 9">
    <name type="scientific">Handelsmanbacteria sp. (strain RIFCSPLOWO2_12_FULL_64_10)</name>
    <dbReference type="NCBI Taxonomy" id="1817868"/>
    <lineage>
        <taxon>Bacteria</taxon>
        <taxon>Candidatus Handelsmaniibacteriota</taxon>
    </lineage>
</organism>
<keyword evidence="7" id="KW-0175">Coiled coil</keyword>
<evidence type="ECO:0000256" key="3">
    <source>
        <dbReference type="ARBA" id="ARBA00022692"/>
    </source>
</evidence>
<evidence type="ECO:0000256" key="2">
    <source>
        <dbReference type="ARBA" id="ARBA00022618"/>
    </source>
</evidence>
<keyword evidence="6" id="KW-0131">Cell cycle</keyword>
<evidence type="ECO:0000256" key="6">
    <source>
        <dbReference type="ARBA" id="ARBA00023306"/>
    </source>
</evidence>
<proteinExistence type="predicted"/>
<sequence>MAVSPRRRIKGIFFLVFLIAAAYEFVGGDYGFYRIRNQKRQIELLKVDIQKMRADNEALRRHAALLESDPATVEKIARERYGMAKPGETVYMVYDRNQAERKKQ</sequence>
<protein>
    <recommendedName>
        <fullName evidence="10">Cell division protein FtsB</fullName>
    </recommendedName>
</protein>
<dbReference type="PANTHER" id="PTHR37485">
    <property type="entry name" value="CELL DIVISION PROTEIN FTSB"/>
    <property type="match status" value="1"/>
</dbReference>
<evidence type="ECO:0000256" key="1">
    <source>
        <dbReference type="ARBA" id="ARBA00022475"/>
    </source>
</evidence>
<dbReference type="Pfam" id="PF04977">
    <property type="entry name" value="DivIC"/>
    <property type="match status" value="1"/>
</dbReference>
<name>A0A1F6C2A2_HANXR</name>
<evidence type="ECO:0000256" key="7">
    <source>
        <dbReference type="SAM" id="Coils"/>
    </source>
</evidence>
<dbReference type="PANTHER" id="PTHR37485:SF1">
    <property type="entry name" value="CELL DIVISION PROTEIN FTSB"/>
    <property type="match status" value="1"/>
</dbReference>
<dbReference type="GO" id="GO:0030428">
    <property type="term" value="C:cell septum"/>
    <property type="evidence" value="ECO:0007669"/>
    <property type="project" value="TreeGrafter"/>
</dbReference>
<evidence type="ECO:0000256" key="4">
    <source>
        <dbReference type="ARBA" id="ARBA00022989"/>
    </source>
</evidence>
<dbReference type="Proteomes" id="UP000178606">
    <property type="component" value="Unassembled WGS sequence"/>
</dbReference>
<evidence type="ECO:0008006" key="10">
    <source>
        <dbReference type="Google" id="ProtNLM"/>
    </source>
</evidence>
<comment type="caution">
    <text evidence="8">The sequence shown here is derived from an EMBL/GenBank/DDBJ whole genome shotgun (WGS) entry which is preliminary data.</text>
</comment>